<keyword evidence="6 8" id="KW-0802">TPR repeat</keyword>
<dbReference type="Proteomes" id="UP000663860">
    <property type="component" value="Unassembled WGS sequence"/>
</dbReference>
<evidence type="ECO:0000256" key="7">
    <source>
        <dbReference type="ARBA" id="ARBA00047597"/>
    </source>
</evidence>
<dbReference type="Pfam" id="PF13424">
    <property type="entry name" value="TPR_12"/>
    <property type="match status" value="5"/>
</dbReference>
<keyword evidence="5" id="KW-0677">Repeat</keyword>
<dbReference type="SUPFAM" id="SSF48452">
    <property type="entry name" value="TPR-like"/>
    <property type="match status" value="3"/>
</dbReference>
<dbReference type="EC" id="2.4.2.31" evidence="9"/>
<dbReference type="GO" id="GO:0106274">
    <property type="term" value="F:NAD+-protein-arginine ADP-ribosyltransferase activity"/>
    <property type="evidence" value="ECO:0007669"/>
    <property type="project" value="UniProtKB-EC"/>
</dbReference>
<gene>
    <name evidence="10" type="ORF">IZO911_LOCUS12081</name>
</gene>
<evidence type="ECO:0000256" key="1">
    <source>
        <dbReference type="ARBA" id="ARBA00009558"/>
    </source>
</evidence>
<evidence type="ECO:0000256" key="3">
    <source>
        <dbReference type="ARBA" id="ARBA00022679"/>
    </source>
</evidence>
<feature type="repeat" description="TPR" evidence="8">
    <location>
        <begin position="603"/>
        <end position="636"/>
    </location>
</feature>
<dbReference type="EMBL" id="CAJNOE010000092">
    <property type="protein sequence ID" value="CAF0897786.1"/>
    <property type="molecule type" value="Genomic_DNA"/>
</dbReference>
<keyword evidence="2 9" id="KW-0328">Glycosyltransferase</keyword>
<accession>A0A813ZBN2</accession>
<dbReference type="GO" id="GO:0016779">
    <property type="term" value="F:nucleotidyltransferase activity"/>
    <property type="evidence" value="ECO:0007669"/>
    <property type="project" value="UniProtKB-KW"/>
</dbReference>
<dbReference type="InterPro" id="IPR019734">
    <property type="entry name" value="TPR_rpt"/>
</dbReference>
<reference evidence="10" key="1">
    <citation type="submission" date="2021-02" db="EMBL/GenBank/DDBJ databases">
        <authorList>
            <person name="Nowell W R."/>
        </authorList>
    </citation>
    <scope>NUCLEOTIDE SEQUENCE</scope>
</reference>
<feature type="repeat" description="TPR" evidence="8">
    <location>
        <begin position="1096"/>
        <end position="1129"/>
    </location>
</feature>
<evidence type="ECO:0000256" key="9">
    <source>
        <dbReference type="RuleBase" id="RU361228"/>
    </source>
</evidence>
<feature type="repeat" description="TPR" evidence="8">
    <location>
        <begin position="645"/>
        <end position="678"/>
    </location>
</feature>
<feature type="repeat" description="TPR" evidence="8">
    <location>
        <begin position="561"/>
        <end position="594"/>
    </location>
</feature>
<comment type="similarity">
    <text evidence="1 9">Belongs to the Arg-specific ADP-ribosyltransferase family.</text>
</comment>
<dbReference type="SUPFAM" id="SSF56399">
    <property type="entry name" value="ADP-ribosylation"/>
    <property type="match status" value="1"/>
</dbReference>
<dbReference type="SUPFAM" id="SSF81901">
    <property type="entry name" value="HCP-like"/>
    <property type="match status" value="1"/>
</dbReference>
<comment type="catalytic activity">
    <reaction evidence="7 9">
        <text>L-arginyl-[protein] + NAD(+) = N(omega)-(ADP-D-ribosyl)-L-arginyl-[protein] + nicotinamide + H(+)</text>
        <dbReference type="Rhea" id="RHEA:19149"/>
        <dbReference type="Rhea" id="RHEA-COMP:10532"/>
        <dbReference type="Rhea" id="RHEA-COMP:15087"/>
        <dbReference type="ChEBI" id="CHEBI:15378"/>
        <dbReference type="ChEBI" id="CHEBI:17154"/>
        <dbReference type="ChEBI" id="CHEBI:29965"/>
        <dbReference type="ChEBI" id="CHEBI:57540"/>
        <dbReference type="ChEBI" id="CHEBI:142554"/>
        <dbReference type="EC" id="2.4.2.31"/>
    </reaction>
</comment>
<evidence type="ECO:0000313" key="10">
    <source>
        <dbReference type="EMBL" id="CAF0897786.1"/>
    </source>
</evidence>
<keyword evidence="3 9" id="KW-0808">Transferase</keyword>
<dbReference type="PANTHER" id="PTHR45641">
    <property type="entry name" value="TETRATRICOPEPTIDE REPEAT PROTEIN (AFU_ORTHOLOGUE AFUA_6G03870)"/>
    <property type="match status" value="1"/>
</dbReference>
<dbReference type="PROSITE" id="PS51996">
    <property type="entry name" value="TR_MART"/>
    <property type="match status" value="1"/>
</dbReference>
<dbReference type="InterPro" id="IPR000768">
    <property type="entry name" value="ART"/>
</dbReference>
<dbReference type="InterPro" id="IPR006597">
    <property type="entry name" value="Sel1-like"/>
</dbReference>
<dbReference type="Gene3D" id="3.90.176.10">
    <property type="entry name" value="Toxin ADP-ribosyltransferase, Chain A, domain 1"/>
    <property type="match status" value="1"/>
</dbReference>
<keyword evidence="4" id="KW-0548">Nucleotidyltransferase</keyword>
<feature type="repeat" description="TPR" evidence="8">
    <location>
        <begin position="815"/>
        <end position="848"/>
    </location>
</feature>
<dbReference type="Gene3D" id="1.25.40.10">
    <property type="entry name" value="Tetratricopeptide repeat domain"/>
    <property type="match status" value="5"/>
</dbReference>
<dbReference type="Pfam" id="PF01129">
    <property type="entry name" value="ART"/>
    <property type="match status" value="1"/>
</dbReference>
<dbReference type="PROSITE" id="PS50005">
    <property type="entry name" value="TPR"/>
    <property type="match status" value="11"/>
</dbReference>
<dbReference type="Pfam" id="PF13176">
    <property type="entry name" value="TPR_7"/>
    <property type="match status" value="1"/>
</dbReference>
<proteinExistence type="inferred from homology"/>
<keyword evidence="9" id="KW-0521">NADP</keyword>
<dbReference type="Pfam" id="PF13181">
    <property type="entry name" value="TPR_8"/>
    <property type="match status" value="4"/>
</dbReference>
<evidence type="ECO:0000256" key="5">
    <source>
        <dbReference type="ARBA" id="ARBA00022737"/>
    </source>
</evidence>
<feature type="repeat" description="TPR" evidence="8">
    <location>
        <begin position="772"/>
        <end position="805"/>
    </location>
</feature>
<evidence type="ECO:0000256" key="4">
    <source>
        <dbReference type="ARBA" id="ARBA00022695"/>
    </source>
</evidence>
<feature type="repeat" description="TPR" evidence="8">
    <location>
        <begin position="519"/>
        <end position="552"/>
    </location>
</feature>
<feature type="repeat" description="TPR" evidence="8">
    <location>
        <begin position="857"/>
        <end position="890"/>
    </location>
</feature>
<feature type="repeat" description="TPR" evidence="8">
    <location>
        <begin position="972"/>
        <end position="1005"/>
    </location>
</feature>
<dbReference type="SMART" id="SM00028">
    <property type="entry name" value="TPR"/>
    <property type="match status" value="17"/>
</dbReference>
<organism evidence="10 11">
    <name type="scientific">Adineta steineri</name>
    <dbReference type="NCBI Taxonomy" id="433720"/>
    <lineage>
        <taxon>Eukaryota</taxon>
        <taxon>Metazoa</taxon>
        <taxon>Spiralia</taxon>
        <taxon>Gnathifera</taxon>
        <taxon>Rotifera</taxon>
        <taxon>Eurotatoria</taxon>
        <taxon>Bdelloidea</taxon>
        <taxon>Adinetida</taxon>
        <taxon>Adinetidae</taxon>
        <taxon>Adineta</taxon>
    </lineage>
</organism>
<dbReference type="AlphaFoldDB" id="A0A813ZBN2"/>
<evidence type="ECO:0000256" key="8">
    <source>
        <dbReference type="PROSITE-ProRule" id="PRU00339"/>
    </source>
</evidence>
<protein>
    <recommendedName>
        <fullName evidence="9">NAD(P)(+)--arginine ADP-ribosyltransferase</fullName>
        <ecNumber evidence="9">2.4.2.31</ecNumber>
    </recommendedName>
    <alternativeName>
        <fullName evidence="9">Mono(ADP-ribosyl)transferase</fullName>
    </alternativeName>
</protein>
<dbReference type="PANTHER" id="PTHR45641:SF1">
    <property type="entry name" value="AAA+ ATPASE DOMAIN-CONTAINING PROTEIN"/>
    <property type="match status" value="1"/>
</dbReference>
<comment type="caution">
    <text evidence="10">The sequence shown here is derived from an EMBL/GenBank/DDBJ whole genome shotgun (WGS) entry which is preliminary data.</text>
</comment>
<sequence>MVKKIEHVSNNSSLLKKKRKQKLSLDDCIPKKIKLSNTLAKSNPIQSLTVVWFDPKNGDYLKRKGRLHSIGNYLKKISNINSCINYLLSFQNTSKNILFILPGSYCKKILPFIHNETNIIHIYIFCKDKEKHEEWIKLYSNKIRGIFINKQELLTKLNEDVEFNTKMIPISIIPAKQSSEETSMRNLDEEKTLFMWYQLLIEILNRMPLTSISRRDLLNQCRHEYREDKIELNRIQEFENTYNADNVIEWYTRDAFLYRLLNRALRTRDISIIFQFRFVLVDLHNRLKNLHIEYIQSLDKTKALTVYRGQGLTLAELNKLKDNINGRVAMNSFISTSLSSAVAVDFAGNGTGRPLIESVLFEIECPVKLSKQPFVNIQKYSHLKTENEVLFTIGTIFRIKSVELFTDDIWFVKLILCEDEINLIKDELIDDLKYEMDETTDILTLAKFLFEMGDLNKAEEFYTLLFDELPTDHPDVITIKNDLGGIYREKGEYLKALKNHKQALKLQKLLIPYDFVQLAAIYNDIGYVYEELGNYSQALKFHRKTLQIRRKHHPYYKFHFATTYNHLGNVYNHIGKKKLALKYHKKALVIKRRFYSEIHPNLANEYNNIGEVYLSIQNIKKAQIYLEKGLEIRLKSLPNDHQALAISYSNLGQVYDYKNDHKKGLECYQKALDILLKCLPSNHIDLAAIYNNIGECFNDLGDFTSALINHKKALKIRCGLLSNARVQADTALSYCNIGKLFKGQEKYMIALKYFKKALTLTLSMNNNKKLLGIVYYNMATAYQNKLNMKLAMKYFKKALKFELKFDKSSVSLDLADIYYGLGEVYEKNHDFTTALVHFEKSLDIKKQHLTIDHPVIEETLSTIGFVYTKQGDIDRALSYLIEAFNLQVKSNSTYLTSICISIGSLYHSKQDDQNALIFYQKALTYITKDNRELGSLYYQIGLIYYDKNDLDQAVENFANALTFPSNIDSIIDDIHNRIGLIYHTKRYYSKALIYFKKALVIHKKQKKDLSVIYYHIAWVYDDKFELKKALNFYKKALYEHRNQESSDVSLLSKVYNNMAGIYARSHKCKLALKYFRKSLQIALDTNVLSPSYIDIADIYSSIGTAYMFSSNYHMALENYEKAINFALKILCNDDSKISTYRNNIVATKRLLSFNNE</sequence>
<feature type="repeat" description="TPR" evidence="8">
    <location>
        <begin position="934"/>
        <end position="967"/>
    </location>
</feature>
<dbReference type="InterPro" id="IPR011990">
    <property type="entry name" value="TPR-like_helical_dom_sf"/>
</dbReference>
<evidence type="ECO:0000256" key="2">
    <source>
        <dbReference type="ARBA" id="ARBA00022676"/>
    </source>
</evidence>
<keyword evidence="9" id="KW-0520">NAD</keyword>
<feature type="repeat" description="TPR" evidence="8">
    <location>
        <begin position="731"/>
        <end position="764"/>
    </location>
</feature>
<evidence type="ECO:0000313" key="11">
    <source>
        <dbReference type="Proteomes" id="UP000663860"/>
    </source>
</evidence>
<evidence type="ECO:0000256" key="6">
    <source>
        <dbReference type="ARBA" id="ARBA00022803"/>
    </source>
</evidence>
<dbReference type="SMART" id="SM00671">
    <property type="entry name" value="SEL1"/>
    <property type="match status" value="7"/>
</dbReference>
<name>A0A813ZBN2_9BILA</name>